<dbReference type="RefSeq" id="XP_013391467.1">
    <property type="nucleotide sequence ID" value="XM_013536013.1"/>
</dbReference>
<feature type="compositionally biased region" description="Low complexity" evidence="4">
    <location>
        <begin position="23"/>
        <end position="44"/>
    </location>
</feature>
<evidence type="ECO:0000313" key="12">
    <source>
        <dbReference type="RefSeq" id="XP_013391456.1"/>
    </source>
</evidence>
<dbReference type="PRINTS" id="PR00620">
    <property type="entry name" value="HISTONEH2A"/>
</dbReference>
<dbReference type="RefSeq" id="XP_013391450.1">
    <property type="nucleotide sequence ID" value="XM_013535996.1"/>
</dbReference>
<dbReference type="InterPro" id="IPR002119">
    <property type="entry name" value="Histone_H2A"/>
</dbReference>
<dbReference type="GO" id="GO:0003677">
    <property type="term" value="F:DNA binding"/>
    <property type="evidence" value="ECO:0007669"/>
    <property type="project" value="InterPro"/>
</dbReference>
<dbReference type="SMART" id="SM00225">
    <property type="entry name" value="BTB"/>
    <property type="match status" value="1"/>
</dbReference>
<dbReference type="InterPro" id="IPR009072">
    <property type="entry name" value="Histone-fold"/>
</dbReference>
<dbReference type="GO" id="GO:0030527">
    <property type="term" value="F:structural constituent of chromatin"/>
    <property type="evidence" value="ECO:0007669"/>
    <property type="project" value="InterPro"/>
</dbReference>
<feature type="repeat" description="ANK" evidence="3">
    <location>
        <begin position="609"/>
        <end position="635"/>
    </location>
</feature>
<keyword evidence="6" id="KW-1185">Reference proteome</keyword>
<dbReference type="RefSeq" id="XP_013391453.1">
    <property type="nucleotide sequence ID" value="XM_013535999.1"/>
</dbReference>
<sequence length="1075" mass="120196">MAAEVADLTSPLESLSLAGTNDSPTDSPHSYSFSSSHSPSQSSRSSHRDSDKSSGLGLTLRTLSQDYADPENSEVFRDAPSGYETMDTRISDEAIYPERFHRLAELEHVPWTDRDVLIVLQQGRTKELSGNISLELLQRLSYLLQRPLVRLANETQRLCQALCKCTKHEIIAAIKILLSKSLGDSCINACYKAGTLYAMSTNNFKQSKSAQCGLHFSIGRFHRWMIDSQIALRVQEMAAVYLAACLENLLEEILLLAVGRDQLGGLILGASALDYGISNVPELWGLVQPWEHLICGRNSTGMISLPSTLSMASLLSGSSGDSTGRRTRGQMRADSVMAKTLEQSLLATCVGTLTELGDLVSQSMHYWYNKSSAHSKPQHMVTWGPSALHTLYYYMRCSQLEHADNPDLTPPSIHLCAERPYYHQPPLLEWIRVATAHAEYRLSYVVDADDVRQAGRLLLPDVDCPPRQFGTDESLCTSRHLDAQTCATRFLEDTAFRMLACGRSDLVPQALALLGGNKVNSYSQQGLTPLMYACMRGDEAMVHILLDAGAALDVTVPNDVQRYPCVHPEVRQWTALHFAVVHGHFAVVQLLLDRGADVEGKVTTEEDNFVETPLQLAAAAGHYELVNLMLIHGADPFLPTYQKSELSFKDSTQGSYNDAFTMAASHGHMNVLSRLLTSPFKPQTSDILSLEEILAEGTMPNTNHCDNRHIDRIQSHSEQTFINPMTENIYMCIDEVIYEDVKLNNNCSNKKTNTSLGKFQLRSFQESMYNGAENGYLDIAMELRGMGVPWTIHTWTQSIYTAHATRRKAIVQCLVNDFSSIRYEENKEEFLEETLPLMFDIFRSSKNDVSSEELARIFSNMYGKAPLPIIQELRPATPTQIDSRYINNPEMSDIKFMIDNKPFYAHKIILANASNRFKTMMMSSKKGADGGPAIIEINDISYHIFELVMQYLYNGGSVGCLKVNAKDVFELLGAANFFLLEGLQRHCEVLMSHRLSVDNCCAIYKHAKLFSAHELVKYCEGYILQNMAQLLKSNESFRKLIHSQKTEGQEVHNGLLATITRRLEAKLSMSKSSKV</sequence>
<dbReference type="SUPFAM" id="SSF47113">
    <property type="entry name" value="Histone-fold"/>
    <property type="match status" value="1"/>
</dbReference>
<evidence type="ECO:0000313" key="20">
    <source>
        <dbReference type="RefSeq" id="XP_013391464.1"/>
    </source>
</evidence>
<dbReference type="AlphaFoldDB" id="A0A1S3HZL1"/>
<dbReference type="InterPro" id="IPR052089">
    <property type="entry name" value="Ankyrin-BTB/POZ_domain"/>
</dbReference>
<dbReference type="RefSeq" id="XP_013391460.1">
    <property type="nucleotide sequence ID" value="XM_013536006.1"/>
</dbReference>
<proteinExistence type="predicted"/>
<dbReference type="GO" id="GO:0046982">
    <property type="term" value="F:protein heterodimerization activity"/>
    <property type="evidence" value="ECO:0007669"/>
    <property type="project" value="InterPro"/>
</dbReference>
<dbReference type="RefSeq" id="XP_013391461.1">
    <property type="nucleotide sequence ID" value="XM_013536007.1"/>
</dbReference>
<dbReference type="GeneID" id="106159660"/>
<dbReference type="RefSeq" id="XP_013391456.1">
    <property type="nucleotide sequence ID" value="XM_013536002.1"/>
</dbReference>
<dbReference type="GO" id="GO:0000786">
    <property type="term" value="C:nucleosome"/>
    <property type="evidence" value="ECO:0007669"/>
    <property type="project" value="InterPro"/>
</dbReference>
<evidence type="ECO:0000256" key="4">
    <source>
        <dbReference type="SAM" id="MobiDB-lite"/>
    </source>
</evidence>
<dbReference type="Pfam" id="PF00651">
    <property type="entry name" value="BTB"/>
    <property type="match status" value="1"/>
</dbReference>
<evidence type="ECO:0000313" key="15">
    <source>
        <dbReference type="RefSeq" id="XP_013391459.1"/>
    </source>
</evidence>
<dbReference type="OMA" id="NLHREPQ"/>
<dbReference type="Pfam" id="PF26281">
    <property type="entry name" value="Histone_ABTB"/>
    <property type="match status" value="1"/>
</dbReference>
<dbReference type="PROSITE" id="PS50097">
    <property type="entry name" value="BTB"/>
    <property type="match status" value="1"/>
</dbReference>
<dbReference type="KEGG" id="lak:106159660"/>
<dbReference type="InterPro" id="IPR059008">
    <property type="entry name" value="ABTB2/3_histone"/>
</dbReference>
<dbReference type="RefSeq" id="XP_013391452.1">
    <property type="nucleotide sequence ID" value="XM_013535998.1"/>
</dbReference>
<evidence type="ECO:0000313" key="10">
    <source>
        <dbReference type="RefSeq" id="XP_013391453.1"/>
    </source>
</evidence>
<dbReference type="RefSeq" id="XP_013391459.1">
    <property type="nucleotide sequence ID" value="XM_013536005.1"/>
</dbReference>
<dbReference type="Gene3D" id="1.25.40.20">
    <property type="entry name" value="Ankyrin repeat-containing domain"/>
    <property type="match status" value="1"/>
</dbReference>
<evidence type="ECO:0000313" key="11">
    <source>
        <dbReference type="RefSeq" id="XP_013391454.1"/>
    </source>
</evidence>
<keyword evidence="1" id="KW-0677">Repeat</keyword>
<dbReference type="CDD" id="cd22913">
    <property type="entry name" value="HFD_ABTB2-like"/>
    <property type="match status" value="1"/>
</dbReference>
<evidence type="ECO:0000313" key="9">
    <source>
        <dbReference type="RefSeq" id="XP_013391452.1"/>
    </source>
</evidence>
<evidence type="ECO:0000313" key="21">
    <source>
        <dbReference type="RefSeq" id="XP_013391465.1"/>
    </source>
</evidence>
<dbReference type="RefSeq" id="XP_013391462.1">
    <property type="nucleotide sequence ID" value="XM_013536008.1"/>
</dbReference>
<evidence type="ECO:0000313" key="7">
    <source>
        <dbReference type="RefSeq" id="XP_013391450.1"/>
    </source>
</evidence>
<gene>
    <name evidence="7 8 9 10 11 12 13 14 15 16 17 18 19 20 21 22 23 24" type="primary">LOC106159660</name>
</gene>
<dbReference type="RefSeq" id="XP_013391464.1">
    <property type="nucleotide sequence ID" value="XM_013536010.1"/>
</dbReference>
<dbReference type="Pfam" id="PF12796">
    <property type="entry name" value="Ank_2"/>
    <property type="match status" value="1"/>
</dbReference>
<feature type="compositionally biased region" description="Polar residues" evidence="4">
    <location>
        <begin position="11"/>
        <end position="22"/>
    </location>
</feature>
<dbReference type="InterPro" id="IPR011333">
    <property type="entry name" value="SKP1/BTB/POZ_sf"/>
</dbReference>
<accession>A0A1S3HZL1</accession>
<dbReference type="Pfam" id="PF00023">
    <property type="entry name" value="Ank"/>
    <property type="match status" value="1"/>
</dbReference>
<evidence type="ECO:0000313" key="13">
    <source>
        <dbReference type="RefSeq" id="XP_013391457.1"/>
    </source>
</evidence>
<dbReference type="PANTHER" id="PTHR46071">
    <property type="entry name" value="ANKYRIN REPEAT AND BTB/POZ DOMAIN-CONTAINING"/>
    <property type="match status" value="1"/>
</dbReference>
<dbReference type="PROSITE" id="PS50088">
    <property type="entry name" value="ANK_REPEAT"/>
    <property type="match status" value="3"/>
</dbReference>
<dbReference type="OrthoDB" id="2316821at2759"/>
<dbReference type="RefSeq" id="XP_013391454.1">
    <property type="nucleotide sequence ID" value="XM_013536000.2"/>
</dbReference>
<reference evidence="7 8" key="1">
    <citation type="submission" date="2025-04" db="UniProtKB">
        <authorList>
            <consortium name="RefSeq"/>
        </authorList>
    </citation>
    <scope>IDENTIFICATION</scope>
    <source>
        <tissue evidence="7 8">Gonads</tissue>
    </source>
</reference>
<dbReference type="SMART" id="SM00248">
    <property type="entry name" value="ANK"/>
    <property type="match status" value="4"/>
</dbReference>
<dbReference type="STRING" id="7574.A0A1S3HZL1"/>
<dbReference type="RefSeq" id="XP_013391466.1">
    <property type="nucleotide sequence ID" value="XM_013536012.1"/>
</dbReference>
<evidence type="ECO:0000256" key="2">
    <source>
        <dbReference type="ARBA" id="ARBA00023043"/>
    </source>
</evidence>
<dbReference type="Proteomes" id="UP000085678">
    <property type="component" value="Unplaced"/>
</dbReference>
<dbReference type="RefSeq" id="XP_013391463.1">
    <property type="nucleotide sequence ID" value="XM_013536009.1"/>
</dbReference>
<evidence type="ECO:0000313" key="8">
    <source>
        <dbReference type="RefSeq" id="XP_013391451.1"/>
    </source>
</evidence>
<evidence type="ECO:0000313" key="18">
    <source>
        <dbReference type="RefSeq" id="XP_013391462.1"/>
    </source>
</evidence>
<dbReference type="RefSeq" id="XP_013391468.1">
    <property type="nucleotide sequence ID" value="XM_013536014.1"/>
</dbReference>
<dbReference type="Gene3D" id="1.10.20.10">
    <property type="entry name" value="Histone, subunit A"/>
    <property type="match status" value="1"/>
</dbReference>
<evidence type="ECO:0000313" key="14">
    <source>
        <dbReference type="RefSeq" id="XP_013391458.1"/>
    </source>
</evidence>
<evidence type="ECO:0000256" key="3">
    <source>
        <dbReference type="PROSITE-ProRule" id="PRU00023"/>
    </source>
</evidence>
<dbReference type="RefSeq" id="XP_013391457.1">
    <property type="nucleotide sequence ID" value="XM_013536003.1"/>
</dbReference>
<dbReference type="SUPFAM" id="SSF48403">
    <property type="entry name" value="Ankyrin repeat"/>
    <property type="match status" value="1"/>
</dbReference>
<feature type="repeat" description="ANK" evidence="3">
    <location>
        <begin position="525"/>
        <end position="557"/>
    </location>
</feature>
<dbReference type="RefSeq" id="XP_013391465.1">
    <property type="nucleotide sequence ID" value="XM_013536011.1"/>
</dbReference>
<dbReference type="InterPro" id="IPR002110">
    <property type="entry name" value="Ankyrin_rpt"/>
</dbReference>
<dbReference type="InterPro" id="IPR000210">
    <property type="entry name" value="BTB/POZ_dom"/>
</dbReference>
<evidence type="ECO:0000313" key="16">
    <source>
        <dbReference type="RefSeq" id="XP_013391460.1"/>
    </source>
</evidence>
<name>A0A1S3HZL1_LINAN</name>
<feature type="domain" description="BTB" evidence="5">
    <location>
        <begin position="892"/>
        <end position="955"/>
    </location>
</feature>
<keyword evidence="2 3" id="KW-0040">ANK repeat</keyword>
<organism evidence="6 10">
    <name type="scientific">Lingula anatina</name>
    <name type="common">Brachiopod</name>
    <name type="synonym">Lingula unguis</name>
    <dbReference type="NCBI Taxonomy" id="7574"/>
    <lineage>
        <taxon>Eukaryota</taxon>
        <taxon>Metazoa</taxon>
        <taxon>Spiralia</taxon>
        <taxon>Lophotrochozoa</taxon>
        <taxon>Brachiopoda</taxon>
        <taxon>Linguliformea</taxon>
        <taxon>Lingulata</taxon>
        <taxon>Lingulida</taxon>
        <taxon>Linguloidea</taxon>
        <taxon>Lingulidae</taxon>
        <taxon>Lingula</taxon>
    </lineage>
</organism>
<evidence type="ECO:0000313" key="6">
    <source>
        <dbReference type="Proteomes" id="UP000085678"/>
    </source>
</evidence>
<evidence type="ECO:0000259" key="5">
    <source>
        <dbReference type="PROSITE" id="PS50097"/>
    </source>
</evidence>
<protein>
    <submittedName>
        <fullName evidence="7 8">Ankyrin repeat and BTB/POZ domain-containing protein BTBD11 isoform X1</fullName>
    </submittedName>
</protein>
<evidence type="ECO:0000313" key="17">
    <source>
        <dbReference type="RefSeq" id="XP_013391461.1"/>
    </source>
</evidence>
<dbReference type="PANTHER" id="PTHR46071:SF2">
    <property type="entry name" value="ANKYRIN REPEAT AND BTB_POZ DOMAIN-CONTAINING PROTEIN 2-LIKE PROTEIN"/>
    <property type="match status" value="1"/>
</dbReference>
<dbReference type="SUPFAM" id="SSF54695">
    <property type="entry name" value="POZ domain"/>
    <property type="match status" value="1"/>
</dbReference>
<dbReference type="Gene3D" id="3.30.710.10">
    <property type="entry name" value="Potassium Channel Kv1.1, Chain A"/>
    <property type="match status" value="1"/>
</dbReference>
<evidence type="ECO:0000313" key="19">
    <source>
        <dbReference type="RefSeq" id="XP_013391463.1"/>
    </source>
</evidence>
<dbReference type="InterPro" id="IPR036770">
    <property type="entry name" value="Ankyrin_rpt-contain_sf"/>
</dbReference>
<dbReference type="PROSITE" id="PS50297">
    <property type="entry name" value="ANK_REP_REGION"/>
    <property type="match status" value="3"/>
</dbReference>
<feature type="region of interest" description="Disordered" evidence="4">
    <location>
        <begin position="1"/>
        <end position="56"/>
    </location>
</feature>
<dbReference type="RefSeq" id="XP_013391451.1">
    <property type="nucleotide sequence ID" value="XM_013535997.1"/>
</dbReference>
<feature type="repeat" description="ANK" evidence="3">
    <location>
        <begin position="571"/>
        <end position="603"/>
    </location>
</feature>
<dbReference type="RefSeq" id="XP_013391458.1">
    <property type="nucleotide sequence ID" value="XM_013536004.1"/>
</dbReference>
<evidence type="ECO:0000313" key="24">
    <source>
        <dbReference type="RefSeq" id="XP_013391468.1"/>
    </source>
</evidence>
<dbReference type="CDD" id="cd18297">
    <property type="entry name" value="BTB_POZ_ABTB2-like"/>
    <property type="match status" value="1"/>
</dbReference>
<dbReference type="CDD" id="cd18491">
    <property type="entry name" value="BACK_ABTB2_like"/>
    <property type="match status" value="1"/>
</dbReference>
<evidence type="ECO:0000256" key="1">
    <source>
        <dbReference type="ARBA" id="ARBA00022737"/>
    </source>
</evidence>
<evidence type="ECO:0000313" key="22">
    <source>
        <dbReference type="RefSeq" id="XP_013391466.1"/>
    </source>
</evidence>
<dbReference type="Gene3D" id="1.25.40.420">
    <property type="match status" value="1"/>
</dbReference>
<evidence type="ECO:0000313" key="23">
    <source>
        <dbReference type="RefSeq" id="XP_013391467.1"/>
    </source>
</evidence>